<feature type="compositionally biased region" description="Basic and acidic residues" evidence="2">
    <location>
        <begin position="192"/>
        <end position="210"/>
    </location>
</feature>
<dbReference type="PANTHER" id="PTHR14281">
    <property type="entry name" value="KINETOCHORE PROTEIN SPC25-RELATED"/>
    <property type="match status" value="1"/>
</dbReference>
<feature type="compositionally biased region" description="Polar residues" evidence="2">
    <location>
        <begin position="176"/>
        <end position="191"/>
    </location>
</feature>
<feature type="region of interest" description="Disordered" evidence="2">
    <location>
        <begin position="176"/>
        <end position="216"/>
    </location>
</feature>
<sequence>MESQAEEPVRKKMESLRLLCEREIPIQQQKMDSFAASFFKSLQSIQSTAQQTLQNQGKVGELKAKLREAEDDMVKALAVKTRKEAKRMAIMDSISAKNARVEELKRSVQLLMAKRDQYATVVSQQSLALAASEEKSNKNDECKGETQEAISWYNRVLGFHVEAGHGFLPQLTNHQESSMISTSAPAQSMSTDRSESPTKKNDHQVLHEEGTTPSTKLHYARGIKPLTWR</sequence>
<dbReference type="GO" id="GO:0007059">
    <property type="term" value="P:chromosome segregation"/>
    <property type="evidence" value="ECO:0007669"/>
    <property type="project" value="InterPro"/>
</dbReference>
<protein>
    <submittedName>
        <fullName evidence="3">Uncharacterized protein</fullName>
    </submittedName>
</protein>
<evidence type="ECO:0000256" key="1">
    <source>
        <dbReference type="SAM" id="Coils"/>
    </source>
</evidence>
<dbReference type="InterPro" id="IPR045143">
    <property type="entry name" value="Spc25"/>
</dbReference>
<evidence type="ECO:0000256" key="2">
    <source>
        <dbReference type="SAM" id="MobiDB-lite"/>
    </source>
</evidence>
<feature type="coiled-coil region" evidence="1">
    <location>
        <begin position="59"/>
        <end position="114"/>
    </location>
</feature>
<organism evidence="3">
    <name type="scientific">Fagus sylvatica</name>
    <name type="common">Beechnut</name>
    <dbReference type="NCBI Taxonomy" id="28930"/>
    <lineage>
        <taxon>Eukaryota</taxon>
        <taxon>Viridiplantae</taxon>
        <taxon>Streptophyta</taxon>
        <taxon>Embryophyta</taxon>
        <taxon>Tracheophyta</taxon>
        <taxon>Spermatophyta</taxon>
        <taxon>Magnoliopsida</taxon>
        <taxon>eudicotyledons</taxon>
        <taxon>Gunneridae</taxon>
        <taxon>Pentapetalae</taxon>
        <taxon>rosids</taxon>
        <taxon>fabids</taxon>
        <taxon>Fagales</taxon>
        <taxon>Fagaceae</taxon>
        <taxon>Fagus</taxon>
    </lineage>
</organism>
<evidence type="ECO:0000313" key="3">
    <source>
        <dbReference type="EMBL" id="SPD30181.1"/>
    </source>
</evidence>
<dbReference type="EMBL" id="OIVN01006304">
    <property type="protein sequence ID" value="SPD30181.1"/>
    <property type="molecule type" value="Genomic_DNA"/>
</dbReference>
<reference evidence="3" key="1">
    <citation type="submission" date="2018-02" db="EMBL/GenBank/DDBJ databases">
        <authorList>
            <person name="Cohen D.B."/>
            <person name="Kent A.D."/>
        </authorList>
    </citation>
    <scope>NUCLEOTIDE SEQUENCE</scope>
</reference>
<dbReference type="GO" id="GO:0031262">
    <property type="term" value="C:Ndc80 complex"/>
    <property type="evidence" value="ECO:0007669"/>
    <property type="project" value="InterPro"/>
</dbReference>
<dbReference type="AlphaFoldDB" id="A0A2N9J1I6"/>
<dbReference type="PANTHER" id="PTHR14281:SF0">
    <property type="entry name" value="KINETOCHORE PROTEIN SPC25"/>
    <property type="match status" value="1"/>
</dbReference>
<accession>A0A2N9J1I6</accession>
<proteinExistence type="predicted"/>
<gene>
    <name evidence="3" type="ORF">FSB_LOCUS58063</name>
</gene>
<keyword evidence="1" id="KW-0175">Coiled coil</keyword>
<name>A0A2N9J1I6_FAGSY</name>